<dbReference type="SUPFAM" id="SSF54523">
    <property type="entry name" value="Pili subunits"/>
    <property type="match status" value="1"/>
</dbReference>
<name>A0A0G0I593_9BACT</name>
<comment type="caution">
    <text evidence="2">The sequence shown here is derived from an EMBL/GenBank/DDBJ whole genome shotgun (WGS) entry which is preliminary data.</text>
</comment>
<protein>
    <submittedName>
        <fullName evidence="2">Uncharacterized protein</fullName>
    </submittedName>
</protein>
<dbReference type="AlphaFoldDB" id="A0A0G0I593"/>
<keyword evidence="1" id="KW-0472">Membrane</keyword>
<feature type="transmembrane region" description="Helical" evidence="1">
    <location>
        <begin position="25"/>
        <end position="48"/>
    </location>
</feature>
<dbReference type="InterPro" id="IPR045584">
    <property type="entry name" value="Pilin-like"/>
</dbReference>
<gene>
    <name evidence="2" type="ORF">US68_C0011G0019</name>
</gene>
<organism evidence="2 3">
    <name type="scientific">Candidatus Shapirobacteria bacterium GW2011_GWE1_38_10</name>
    <dbReference type="NCBI Taxonomy" id="1618488"/>
    <lineage>
        <taxon>Bacteria</taxon>
        <taxon>Candidatus Shapironibacteriota</taxon>
    </lineage>
</organism>
<dbReference type="Gene3D" id="3.30.700.10">
    <property type="entry name" value="Glycoprotein, Type 4 Pilin"/>
    <property type="match status" value="1"/>
</dbReference>
<sequence length="555" mass="59811">MCYCYVVIWNIFNKKIYFKVKRSSFTLIEILIVMATIGLISTSAVAVIDPINLKNKANDSERLADIEKIKIAQEEYVNDKGCYPSTNPVLTQNFDSNSFLYVTDGSSCPKWYVLFSEIISYKKTTNACDLDLSCLPLNYQSNWSCYIAGNYKCDIIANTLLPGISIPTSTPVPIPTSIPVSIPTITVPTKSVGSTAIIANCIPIWGKGCTRNQDCCTGHCLTYNNGLCSVPLNPTVTPAWNNACKTNDSSCTNSNQCCSGSCSNLDYWPITGKCCGGKAGATCTTDTECCSYLSLFCVSGTCQKNNTTKLPIGSTCRQSSQCSTGICDYNKCIPCKSYGESCVSSRDCCDNNSLTGGSCSYYLDGPMTCIPRPSPVPTLVWPEHCLAPGSSCYHSDDSCCNNYVCKDKKCISPLSTPTPVIPKDNGSACTRAVECRSSICSLGICSPCAAIGEYCRYYPQPYRDDGDCCNGGFCYWGRCKPSGWLSPTPDPDRQQWGSSCTMDYSDTIGICKCDNQRCAKYVDGVLVNCVPAGGGPIGGEVSRCCSGSVSDGKCL</sequence>
<evidence type="ECO:0000313" key="3">
    <source>
        <dbReference type="Proteomes" id="UP000034231"/>
    </source>
</evidence>
<dbReference type="Proteomes" id="UP000034231">
    <property type="component" value="Unassembled WGS sequence"/>
</dbReference>
<dbReference type="EMBL" id="LBTX01000011">
    <property type="protein sequence ID" value="KKQ49712.1"/>
    <property type="molecule type" value="Genomic_DNA"/>
</dbReference>
<evidence type="ECO:0000256" key="1">
    <source>
        <dbReference type="SAM" id="Phobius"/>
    </source>
</evidence>
<keyword evidence="1" id="KW-0812">Transmembrane</keyword>
<keyword evidence="1" id="KW-1133">Transmembrane helix</keyword>
<reference evidence="2 3" key="1">
    <citation type="journal article" date="2015" name="Nature">
        <title>rRNA introns, odd ribosomes, and small enigmatic genomes across a large radiation of phyla.</title>
        <authorList>
            <person name="Brown C.T."/>
            <person name="Hug L.A."/>
            <person name="Thomas B.C."/>
            <person name="Sharon I."/>
            <person name="Castelle C.J."/>
            <person name="Singh A."/>
            <person name="Wilkins M.J."/>
            <person name="Williams K.H."/>
            <person name="Banfield J.F."/>
        </authorList>
    </citation>
    <scope>NUCLEOTIDE SEQUENCE [LARGE SCALE GENOMIC DNA]</scope>
</reference>
<accession>A0A0G0I593</accession>
<evidence type="ECO:0000313" key="2">
    <source>
        <dbReference type="EMBL" id="KKQ49712.1"/>
    </source>
</evidence>
<proteinExistence type="predicted"/>